<dbReference type="InterPro" id="IPR021994">
    <property type="entry name" value="DUF3592"/>
</dbReference>
<dbReference type="Pfam" id="PF12158">
    <property type="entry name" value="DUF3592"/>
    <property type="match status" value="1"/>
</dbReference>
<evidence type="ECO:0000256" key="1">
    <source>
        <dbReference type="SAM" id="Phobius"/>
    </source>
</evidence>
<keyword evidence="4" id="KW-1185">Reference proteome</keyword>
<name>A0ABQ4JEW5_9ACTN</name>
<proteinExistence type="predicted"/>
<organism evidence="3 4">
    <name type="scientific">Micromonospora qiuiae</name>
    <dbReference type="NCBI Taxonomy" id="502268"/>
    <lineage>
        <taxon>Bacteria</taxon>
        <taxon>Bacillati</taxon>
        <taxon>Actinomycetota</taxon>
        <taxon>Actinomycetes</taxon>
        <taxon>Micromonosporales</taxon>
        <taxon>Micromonosporaceae</taxon>
        <taxon>Micromonospora</taxon>
    </lineage>
</organism>
<keyword evidence="1" id="KW-1133">Transmembrane helix</keyword>
<dbReference type="Proteomes" id="UP000653076">
    <property type="component" value="Unassembled WGS sequence"/>
</dbReference>
<keyword evidence="1" id="KW-0472">Membrane</keyword>
<evidence type="ECO:0000259" key="2">
    <source>
        <dbReference type="Pfam" id="PF12158"/>
    </source>
</evidence>
<accession>A0ABQ4JEW5</accession>
<reference evidence="3 4" key="1">
    <citation type="submission" date="2021-01" db="EMBL/GenBank/DDBJ databases">
        <title>Whole genome shotgun sequence of Verrucosispora qiuiae NBRC 106684.</title>
        <authorList>
            <person name="Komaki H."/>
            <person name="Tamura T."/>
        </authorList>
    </citation>
    <scope>NUCLEOTIDE SEQUENCE [LARGE SCALE GENOMIC DNA]</scope>
    <source>
        <strain evidence="3 4">NBRC 106684</strain>
    </source>
</reference>
<protein>
    <recommendedName>
        <fullName evidence="2">DUF3592 domain-containing protein</fullName>
    </recommendedName>
</protein>
<keyword evidence="1" id="KW-0812">Transmembrane</keyword>
<sequence>MCCVGPTVPSAVGRHTAAWWWRKLRALAASGHRATAQVVDNQLDSWSGGRTTFRPVVTFRTSSGQQVTTVLADLGGFRSHLIGTEIDVRYDPQKPTEAAPVRAGGAGLIITLVFGLIFLAFSLCAYQIADLVLSGFRDVGGFTDTWNPGVPRPDFD</sequence>
<feature type="domain" description="DUF3592" evidence="2">
    <location>
        <begin position="35"/>
        <end position="99"/>
    </location>
</feature>
<comment type="caution">
    <text evidence="3">The sequence shown here is derived from an EMBL/GenBank/DDBJ whole genome shotgun (WGS) entry which is preliminary data.</text>
</comment>
<feature type="transmembrane region" description="Helical" evidence="1">
    <location>
        <begin position="103"/>
        <end position="129"/>
    </location>
</feature>
<evidence type="ECO:0000313" key="3">
    <source>
        <dbReference type="EMBL" id="GIJ28744.1"/>
    </source>
</evidence>
<gene>
    <name evidence="3" type="ORF">Vqi01_39060</name>
</gene>
<dbReference type="EMBL" id="BOPC01000054">
    <property type="protein sequence ID" value="GIJ28744.1"/>
    <property type="molecule type" value="Genomic_DNA"/>
</dbReference>
<evidence type="ECO:0000313" key="4">
    <source>
        <dbReference type="Proteomes" id="UP000653076"/>
    </source>
</evidence>